<dbReference type="InterPro" id="IPR038538">
    <property type="entry name" value="MTERF_sf"/>
</dbReference>
<dbReference type="AlphaFoldDB" id="A0AAV9CYH6"/>
<evidence type="ECO:0000256" key="2">
    <source>
        <dbReference type="ARBA" id="ARBA00022472"/>
    </source>
</evidence>
<keyword evidence="2" id="KW-0804">Transcription</keyword>
<keyword evidence="5" id="KW-1185">Reference proteome</keyword>
<dbReference type="EMBL" id="JAUJYO010000017">
    <property type="protein sequence ID" value="KAK1293594.1"/>
    <property type="molecule type" value="Genomic_DNA"/>
</dbReference>
<proteinExistence type="inferred from homology"/>
<dbReference type="PANTHER" id="PTHR13068:SF166">
    <property type="entry name" value="TRANSCRIPTION TERMINATION FACTOR MTERF15, MITOCHONDRIAL-LIKE"/>
    <property type="match status" value="1"/>
</dbReference>
<protein>
    <submittedName>
        <fullName evidence="4">Uncharacterized protein</fullName>
    </submittedName>
</protein>
<dbReference type="InterPro" id="IPR003690">
    <property type="entry name" value="MTERF"/>
</dbReference>
<evidence type="ECO:0000313" key="5">
    <source>
        <dbReference type="Proteomes" id="UP001180020"/>
    </source>
</evidence>
<dbReference type="GO" id="GO:0003676">
    <property type="term" value="F:nucleic acid binding"/>
    <property type="evidence" value="ECO:0007669"/>
    <property type="project" value="InterPro"/>
</dbReference>
<organism evidence="4 5">
    <name type="scientific">Acorus calamus</name>
    <name type="common">Sweet flag</name>
    <dbReference type="NCBI Taxonomy" id="4465"/>
    <lineage>
        <taxon>Eukaryota</taxon>
        <taxon>Viridiplantae</taxon>
        <taxon>Streptophyta</taxon>
        <taxon>Embryophyta</taxon>
        <taxon>Tracheophyta</taxon>
        <taxon>Spermatophyta</taxon>
        <taxon>Magnoliopsida</taxon>
        <taxon>Liliopsida</taxon>
        <taxon>Acoraceae</taxon>
        <taxon>Acorus</taxon>
    </lineage>
</organism>
<reference evidence="4" key="2">
    <citation type="submission" date="2023-06" db="EMBL/GenBank/DDBJ databases">
        <authorList>
            <person name="Ma L."/>
            <person name="Liu K.-W."/>
            <person name="Li Z."/>
            <person name="Hsiao Y.-Y."/>
            <person name="Qi Y."/>
            <person name="Fu T."/>
            <person name="Tang G."/>
            <person name="Zhang D."/>
            <person name="Sun W.-H."/>
            <person name="Liu D.-K."/>
            <person name="Li Y."/>
            <person name="Chen G.-Z."/>
            <person name="Liu X.-D."/>
            <person name="Liao X.-Y."/>
            <person name="Jiang Y.-T."/>
            <person name="Yu X."/>
            <person name="Hao Y."/>
            <person name="Huang J."/>
            <person name="Zhao X.-W."/>
            <person name="Ke S."/>
            <person name="Chen Y.-Y."/>
            <person name="Wu W.-L."/>
            <person name="Hsu J.-L."/>
            <person name="Lin Y.-F."/>
            <person name="Huang M.-D."/>
            <person name="Li C.-Y."/>
            <person name="Huang L."/>
            <person name="Wang Z.-W."/>
            <person name="Zhao X."/>
            <person name="Zhong W.-Y."/>
            <person name="Peng D.-H."/>
            <person name="Ahmad S."/>
            <person name="Lan S."/>
            <person name="Zhang J.-S."/>
            <person name="Tsai W.-C."/>
            <person name="Van De Peer Y."/>
            <person name="Liu Z.-J."/>
        </authorList>
    </citation>
    <scope>NUCLEOTIDE SEQUENCE</scope>
    <source>
        <strain evidence="4">CP</strain>
        <tissue evidence="4">Leaves</tissue>
    </source>
</reference>
<gene>
    <name evidence="4" type="ORF">QJS10_CPB17g01588</name>
</gene>
<reference evidence="4" key="1">
    <citation type="journal article" date="2023" name="Nat. Commun.">
        <title>Diploid and tetraploid genomes of Acorus and the evolution of monocots.</title>
        <authorList>
            <person name="Ma L."/>
            <person name="Liu K.W."/>
            <person name="Li Z."/>
            <person name="Hsiao Y.Y."/>
            <person name="Qi Y."/>
            <person name="Fu T."/>
            <person name="Tang G.D."/>
            <person name="Zhang D."/>
            <person name="Sun W.H."/>
            <person name="Liu D.K."/>
            <person name="Li Y."/>
            <person name="Chen G.Z."/>
            <person name="Liu X.D."/>
            <person name="Liao X.Y."/>
            <person name="Jiang Y.T."/>
            <person name="Yu X."/>
            <person name="Hao Y."/>
            <person name="Huang J."/>
            <person name="Zhao X.W."/>
            <person name="Ke S."/>
            <person name="Chen Y.Y."/>
            <person name="Wu W.L."/>
            <person name="Hsu J.L."/>
            <person name="Lin Y.F."/>
            <person name="Huang M.D."/>
            <person name="Li C.Y."/>
            <person name="Huang L."/>
            <person name="Wang Z.W."/>
            <person name="Zhao X."/>
            <person name="Zhong W.Y."/>
            <person name="Peng D.H."/>
            <person name="Ahmad S."/>
            <person name="Lan S."/>
            <person name="Zhang J.S."/>
            <person name="Tsai W.C."/>
            <person name="Van de Peer Y."/>
            <person name="Liu Z.J."/>
        </authorList>
    </citation>
    <scope>NUCLEOTIDE SEQUENCE</scope>
    <source>
        <strain evidence="4">CP</strain>
    </source>
</reference>
<sequence length="374" mass="42489">MFRLFRRNPIDIVNRRGSIETHLRFLQSPSLKSISTTSEDNEIYKTPDFMVSYFMNTYGLSSNSALKASKSIRFKTTEKPDSVLLFLKNQGFTNTQIAKLVSISPRLVLSNPDKILKPKMDFLRSAGFSTPDLTHIISKTPTILICSLEKQLVPAIGYLKGVLGTDKDIISTIKGATWILNSNLPERMGSKLAVLRDHGVPDYRILAMIKQRAGAFLSNSDRFSEALIIVKEMGFDPSSSFFFMALANVVGTDKSKWVEKMELYKSFGWSEDDIVSAFKKQPQIMVLSKEKITRMMDFFVKESGLGLSFVSRYPDALLLSLEKRIRRRHSVTRVLISHGLLNKDVNFYTIFKLTEAKFLDKYVIKYQENAGLPM</sequence>
<keyword evidence="2" id="KW-0806">Transcription termination</keyword>
<accession>A0AAV9CYH6</accession>
<comment type="caution">
    <text evidence="4">The sequence shown here is derived from an EMBL/GenBank/DDBJ whole genome shotgun (WGS) entry which is preliminary data.</text>
</comment>
<dbReference type="SMART" id="SM00733">
    <property type="entry name" value="Mterf"/>
    <property type="match status" value="7"/>
</dbReference>
<dbReference type="Gene3D" id="1.25.70.10">
    <property type="entry name" value="Transcription termination factor 3, mitochondrial"/>
    <property type="match status" value="1"/>
</dbReference>
<evidence type="ECO:0000313" key="4">
    <source>
        <dbReference type="EMBL" id="KAK1293594.1"/>
    </source>
</evidence>
<dbReference type="PANTHER" id="PTHR13068">
    <property type="entry name" value="CGI-12 PROTEIN-RELATED"/>
    <property type="match status" value="1"/>
</dbReference>
<dbReference type="Pfam" id="PF02536">
    <property type="entry name" value="mTERF"/>
    <property type="match status" value="2"/>
</dbReference>
<dbReference type="GO" id="GO:0006353">
    <property type="term" value="P:DNA-templated transcription termination"/>
    <property type="evidence" value="ECO:0007669"/>
    <property type="project" value="UniProtKB-KW"/>
</dbReference>
<keyword evidence="2" id="KW-0805">Transcription regulation</keyword>
<evidence type="ECO:0000256" key="1">
    <source>
        <dbReference type="ARBA" id="ARBA00007692"/>
    </source>
</evidence>
<evidence type="ECO:0000256" key="3">
    <source>
        <dbReference type="ARBA" id="ARBA00022946"/>
    </source>
</evidence>
<dbReference type="FunFam" id="1.25.70.10:FF:000001">
    <property type="entry name" value="Mitochondrial transcription termination factor-like"/>
    <property type="match status" value="1"/>
</dbReference>
<keyword evidence="3" id="KW-0809">Transit peptide</keyword>
<dbReference type="Proteomes" id="UP001180020">
    <property type="component" value="Unassembled WGS sequence"/>
</dbReference>
<name>A0AAV9CYH6_ACOCL</name>
<comment type="similarity">
    <text evidence="1">Belongs to the mTERF family.</text>
</comment>